<keyword evidence="3" id="KW-1185">Reference proteome</keyword>
<evidence type="ECO:0000313" key="2">
    <source>
        <dbReference type="EMBL" id="MPC81892.1"/>
    </source>
</evidence>
<name>A0A5B7IDF8_PORTR</name>
<protein>
    <submittedName>
        <fullName evidence="2">Uncharacterized protein</fullName>
    </submittedName>
</protein>
<comment type="caution">
    <text evidence="2">The sequence shown here is derived from an EMBL/GenBank/DDBJ whole genome shotgun (WGS) entry which is preliminary data.</text>
</comment>
<sequence length="112" mass="12624">MEKKNKDEGKTTERRKSRGNVTGVGGMELRRRTGRKDCRRAEEETWRRREEGEQEWRQGGGRAGEEIGEKGLGEGGTGGEKQERRERERDHRPKQSSAVRVVARGCGVLCGG</sequence>
<reference evidence="2 3" key="1">
    <citation type="submission" date="2019-05" db="EMBL/GenBank/DDBJ databases">
        <title>Another draft genome of Portunus trituberculatus and its Hox gene families provides insights of decapod evolution.</title>
        <authorList>
            <person name="Jeong J.-H."/>
            <person name="Song I."/>
            <person name="Kim S."/>
            <person name="Choi T."/>
            <person name="Kim D."/>
            <person name="Ryu S."/>
            <person name="Kim W."/>
        </authorList>
    </citation>
    <scope>NUCLEOTIDE SEQUENCE [LARGE SCALE GENOMIC DNA]</scope>
    <source>
        <tissue evidence="2">Muscle</tissue>
    </source>
</reference>
<evidence type="ECO:0000256" key="1">
    <source>
        <dbReference type="SAM" id="MobiDB-lite"/>
    </source>
</evidence>
<feature type="compositionally biased region" description="Basic and acidic residues" evidence="1">
    <location>
        <begin position="80"/>
        <end position="93"/>
    </location>
</feature>
<dbReference type="EMBL" id="VSRR010058311">
    <property type="protein sequence ID" value="MPC81892.1"/>
    <property type="molecule type" value="Genomic_DNA"/>
</dbReference>
<accession>A0A5B7IDF8</accession>
<feature type="compositionally biased region" description="Basic and acidic residues" evidence="1">
    <location>
        <begin position="63"/>
        <end position="72"/>
    </location>
</feature>
<feature type="region of interest" description="Disordered" evidence="1">
    <location>
        <begin position="1"/>
        <end position="99"/>
    </location>
</feature>
<dbReference type="AlphaFoldDB" id="A0A5B7IDF8"/>
<feature type="compositionally biased region" description="Basic and acidic residues" evidence="1">
    <location>
        <begin position="28"/>
        <end position="56"/>
    </location>
</feature>
<proteinExistence type="predicted"/>
<dbReference type="Proteomes" id="UP000324222">
    <property type="component" value="Unassembled WGS sequence"/>
</dbReference>
<gene>
    <name evidence="2" type="ORF">E2C01_076530</name>
</gene>
<evidence type="ECO:0000313" key="3">
    <source>
        <dbReference type="Proteomes" id="UP000324222"/>
    </source>
</evidence>
<feature type="compositionally biased region" description="Basic and acidic residues" evidence="1">
    <location>
        <begin position="1"/>
        <end position="14"/>
    </location>
</feature>
<organism evidence="2 3">
    <name type="scientific">Portunus trituberculatus</name>
    <name type="common">Swimming crab</name>
    <name type="synonym">Neptunus trituberculatus</name>
    <dbReference type="NCBI Taxonomy" id="210409"/>
    <lineage>
        <taxon>Eukaryota</taxon>
        <taxon>Metazoa</taxon>
        <taxon>Ecdysozoa</taxon>
        <taxon>Arthropoda</taxon>
        <taxon>Crustacea</taxon>
        <taxon>Multicrustacea</taxon>
        <taxon>Malacostraca</taxon>
        <taxon>Eumalacostraca</taxon>
        <taxon>Eucarida</taxon>
        <taxon>Decapoda</taxon>
        <taxon>Pleocyemata</taxon>
        <taxon>Brachyura</taxon>
        <taxon>Eubrachyura</taxon>
        <taxon>Portunoidea</taxon>
        <taxon>Portunidae</taxon>
        <taxon>Portuninae</taxon>
        <taxon>Portunus</taxon>
    </lineage>
</organism>